<feature type="repeat" description="ANK" evidence="7">
    <location>
        <begin position="289"/>
        <end position="322"/>
    </location>
</feature>
<feature type="transmembrane region" description="Helical" evidence="9">
    <location>
        <begin position="453"/>
        <end position="475"/>
    </location>
</feature>
<dbReference type="PROSITE" id="PS50088">
    <property type="entry name" value="ANK_REPEAT"/>
    <property type="match status" value="6"/>
</dbReference>
<keyword evidence="3" id="KW-0677">Repeat</keyword>
<feature type="domain" description="PGG" evidence="10">
    <location>
        <begin position="402"/>
        <end position="515"/>
    </location>
</feature>
<proteinExistence type="predicted"/>
<sequence>MERQQTFKARVLEKQQSFRPLEKQKSFRRGIMETQKSFRRGAMEKNQSFREKKKDSPGKRGDSPLHIASRSGNLLQVKGILSDGNDDRLKELISMQNSDGETALYLAAESGHVEVVCEILKHSDAQTAAIKATNSFDAFHIAARQGHVGIWLGMQPDSVKSLAWRLQNILKELLSFSSGLAMTAGSSNMTALYTAATQGHIDVVNLLLESNPNLAPIARNNGKSALHAAARMGHVEVVKSILTKDPSVCFKTDKKGQTALHVAVKGQNVDIVMELLKSDPSIINLKDGKGDTALHIASKKGYSLVVQSLVTVEGINVNAFNKAGETALDIAEKNGNEAMTTILRDVGAVTAKEHAHPPSPAKQLKQTVSDIKHDVHSQLQQTRKTGIRVQKIKKKIKKLHIEGLNNAINSNTVVAVLIATIAFAAIFTAPGQYVEAEKEGYTIGEANVARHAAFTIFFVSDSLALFISLAVVMVQTSIIVIEQKAKKIMVFIINKLMWLACLFISVAFVSLTYIVVGRKNWWLAWATLGIGAVIMLTTIGSMCYCIILHQVDQKNKRSLRRNSGSKSRSWSVAVDSDSELHKRIYAL</sequence>
<comment type="subcellular location">
    <subcellularLocation>
        <location evidence="1">Membrane</location>
        <topology evidence="1">Multi-pass membrane protein</topology>
    </subcellularLocation>
</comment>
<feature type="repeat" description="ANK" evidence="7">
    <location>
        <begin position="255"/>
        <end position="288"/>
    </location>
</feature>
<evidence type="ECO:0000256" key="2">
    <source>
        <dbReference type="ARBA" id="ARBA00022692"/>
    </source>
</evidence>
<evidence type="ECO:0000256" key="6">
    <source>
        <dbReference type="ARBA" id="ARBA00023136"/>
    </source>
</evidence>
<name>A0A843U2N2_COLES</name>
<dbReference type="Gene3D" id="1.25.40.20">
    <property type="entry name" value="Ankyrin repeat-containing domain"/>
    <property type="match status" value="3"/>
</dbReference>
<accession>A0A843U2N2</accession>
<evidence type="ECO:0000313" key="12">
    <source>
        <dbReference type="Proteomes" id="UP000652761"/>
    </source>
</evidence>
<feature type="transmembrane region" description="Helical" evidence="9">
    <location>
        <begin position="496"/>
        <end position="516"/>
    </location>
</feature>
<feature type="compositionally biased region" description="Basic and acidic residues" evidence="8">
    <location>
        <begin position="41"/>
        <end position="63"/>
    </location>
</feature>
<gene>
    <name evidence="11" type="ORF">Taro_008577</name>
</gene>
<evidence type="ECO:0000256" key="1">
    <source>
        <dbReference type="ARBA" id="ARBA00004141"/>
    </source>
</evidence>
<reference evidence="11" key="1">
    <citation type="submission" date="2017-07" db="EMBL/GenBank/DDBJ databases">
        <title>Taro Niue Genome Assembly and Annotation.</title>
        <authorList>
            <person name="Atibalentja N."/>
            <person name="Keating K."/>
            <person name="Fields C.J."/>
        </authorList>
    </citation>
    <scope>NUCLEOTIDE SEQUENCE</scope>
    <source>
        <strain evidence="11">Niue_2</strain>
        <tissue evidence="11">Leaf</tissue>
    </source>
</reference>
<evidence type="ECO:0000256" key="3">
    <source>
        <dbReference type="ARBA" id="ARBA00022737"/>
    </source>
</evidence>
<dbReference type="SMART" id="SM00248">
    <property type="entry name" value="ANK"/>
    <property type="match status" value="7"/>
</dbReference>
<dbReference type="PANTHER" id="PTHR24186">
    <property type="entry name" value="PROTEIN PHOSPHATASE 1 REGULATORY SUBUNIT"/>
    <property type="match status" value="1"/>
</dbReference>
<dbReference type="InterPro" id="IPR002110">
    <property type="entry name" value="Ankyrin_rpt"/>
</dbReference>
<dbReference type="AlphaFoldDB" id="A0A843U2N2"/>
<feature type="repeat" description="ANK" evidence="7">
    <location>
        <begin position="187"/>
        <end position="219"/>
    </location>
</feature>
<feature type="region of interest" description="Disordered" evidence="8">
    <location>
        <begin position="18"/>
        <end position="68"/>
    </location>
</feature>
<comment type="caution">
    <text evidence="11">The sequence shown here is derived from an EMBL/GenBank/DDBJ whole genome shotgun (WGS) entry which is preliminary data.</text>
</comment>
<dbReference type="OrthoDB" id="194358at2759"/>
<feature type="transmembrane region" description="Helical" evidence="9">
    <location>
        <begin position="413"/>
        <end position="433"/>
    </location>
</feature>
<keyword evidence="12" id="KW-1185">Reference proteome</keyword>
<evidence type="ECO:0000256" key="7">
    <source>
        <dbReference type="PROSITE-ProRule" id="PRU00023"/>
    </source>
</evidence>
<dbReference type="SUPFAM" id="SSF48403">
    <property type="entry name" value="Ankyrin repeat"/>
    <property type="match status" value="1"/>
</dbReference>
<feature type="repeat" description="ANK" evidence="7">
    <location>
        <begin position="221"/>
        <end position="253"/>
    </location>
</feature>
<dbReference type="Pfam" id="PF12796">
    <property type="entry name" value="Ank_2"/>
    <property type="match status" value="3"/>
</dbReference>
<evidence type="ECO:0000256" key="4">
    <source>
        <dbReference type="ARBA" id="ARBA00022989"/>
    </source>
</evidence>
<evidence type="ECO:0000256" key="8">
    <source>
        <dbReference type="SAM" id="MobiDB-lite"/>
    </source>
</evidence>
<dbReference type="GO" id="GO:0005886">
    <property type="term" value="C:plasma membrane"/>
    <property type="evidence" value="ECO:0007669"/>
    <property type="project" value="TreeGrafter"/>
</dbReference>
<keyword evidence="2 9" id="KW-0812">Transmembrane</keyword>
<keyword evidence="4 9" id="KW-1133">Transmembrane helix</keyword>
<feature type="repeat" description="ANK" evidence="7">
    <location>
        <begin position="60"/>
        <end position="92"/>
    </location>
</feature>
<evidence type="ECO:0000313" key="11">
    <source>
        <dbReference type="EMBL" id="MQL76180.1"/>
    </source>
</evidence>
<feature type="transmembrane region" description="Helical" evidence="9">
    <location>
        <begin position="522"/>
        <end position="547"/>
    </location>
</feature>
<dbReference type="Pfam" id="PF13962">
    <property type="entry name" value="PGG"/>
    <property type="match status" value="1"/>
</dbReference>
<evidence type="ECO:0000259" key="10">
    <source>
        <dbReference type="Pfam" id="PF13962"/>
    </source>
</evidence>
<protein>
    <recommendedName>
        <fullName evidence="10">PGG domain-containing protein</fullName>
    </recommendedName>
</protein>
<evidence type="ECO:0000256" key="5">
    <source>
        <dbReference type="ARBA" id="ARBA00023043"/>
    </source>
</evidence>
<evidence type="ECO:0000256" key="9">
    <source>
        <dbReference type="SAM" id="Phobius"/>
    </source>
</evidence>
<organism evidence="11 12">
    <name type="scientific">Colocasia esculenta</name>
    <name type="common">Wild taro</name>
    <name type="synonym">Arum esculentum</name>
    <dbReference type="NCBI Taxonomy" id="4460"/>
    <lineage>
        <taxon>Eukaryota</taxon>
        <taxon>Viridiplantae</taxon>
        <taxon>Streptophyta</taxon>
        <taxon>Embryophyta</taxon>
        <taxon>Tracheophyta</taxon>
        <taxon>Spermatophyta</taxon>
        <taxon>Magnoliopsida</taxon>
        <taxon>Liliopsida</taxon>
        <taxon>Araceae</taxon>
        <taxon>Aroideae</taxon>
        <taxon>Colocasieae</taxon>
        <taxon>Colocasia</taxon>
    </lineage>
</organism>
<feature type="repeat" description="ANK" evidence="7">
    <location>
        <begin position="99"/>
        <end position="132"/>
    </location>
</feature>
<dbReference type="Proteomes" id="UP000652761">
    <property type="component" value="Unassembled WGS sequence"/>
</dbReference>
<dbReference type="EMBL" id="NMUH01000285">
    <property type="protein sequence ID" value="MQL76180.1"/>
    <property type="molecule type" value="Genomic_DNA"/>
</dbReference>
<dbReference type="InterPro" id="IPR036770">
    <property type="entry name" value="Ankyrin_rpt-contain_sf"/>
</dbReference>
<dbReference type="InterPro" id="IPR026961">
    <property type="entry name" value="PGG_dom"/>
</dbReference>
<keyword evidence="6 9" id="KW-0472">Membrane</keyword>
<keyword evidence="5 7" id="KW-0040">ANK repeat</keyword>
<dbReference type="PANTHER" id="PTHR24186:SF8">
    <property type="entry name" value="ANKYRIN REPEAT FAMILY PROTEIN"/>
    <property type="match status" value="1"/>
</dbReference>
<dbReference type="PROSITE" id="PS50297">
    <property type="entry name" value="ANK_REP_REGION"/>
    <property type="match status" value="5"/>
</dbReference>